<organism evidence="5 6">
    <name type="scientific">Paenibacillus zeisoli</name>
    <dbReference type="NCBI Taxonomy" id="2496267"/>
    <lineage>
        <taxon>Bacteria</taxon>
        <taxon>Bacillati</taxon>
        <taxon>Bacillota</taxon>
        <taxon>Bacilli</taxon>
        <taxon>Bacillales</taxon>
        <taxon>Paenibacillaceae</taxon>
        <taxon>Paenibacillus</taxon>
    </lineage>
</organism>
<dbReference type="GO" id="GO:0005975">
    <property type="term" value="P:carbohydrate metabolic process"/>
    <property type="evidence" value="ECO:0007669"/>
    <property type="project" value="UniProtKB-UniRule"/>
</dbReference>
<keyword evidence="4" id="KW-0119">Carbohydrate metabolism</keyword>
<protein>
    <recommendedName>
        <fullName evidence="4">4-O-beta-D-mannosyl-D-glucose phosphorylase</fullName>
        <shortName evidence="4">MGP</shortName>
        <shortName evidence="4">Mannosylglucose phosphorylase</shortName>
        <ecNumber evidence="4">2.4.1.281</ecNumber>
    </recommendedName>
</protein>
<dbReference type="HAMAP" id="MF_00928">
    <property type="entry name" value="Man_Glc_phosphorylase"/>
    <property type="match status" value="1"/>
</dbReference>
<dbReference type="Gene3D" id="2.115.10.20">
    <property type="entry name" value="Glycosyl hydrolase domain, family 43"/>
    <property type="match status" value="1"/>
</dbReference>
<reference evidence="5 6" key="1">
    <citation type="submission" date="2018-12" db="EMBL/GenBank/DDBJ databases">
        <authorList>
            <person name="Sun L."/>
            <person name="Chen Z."/>
        </authorList>
    </citation>
    <scope>NUCLEOTIDE SEQUENCE [LARGE SCALE GENOMIC DNA]</scope>
    <source>
        <strain evidence="5 6">3-5-3</strain>
    </source>
</reference>
<dbReference type="Proteomes" id="UP000272464">
    <property type="component" value="Unassembled WGS sequence"/>
</dbReference>
<dbReference type="AlphaFoldDB" id="A0A3S1B6B3"/>
<dbReference type="GO" id="GO:0071555">
    <property type="term" value="P:cell wall organization"/>
    <property type="evidence" value="ECO:0007669"/>
    <property type="project" value="UniProtKB-KW"/>
</dbReference>
<keyword evidence="2 4" id="KW-0808">Transferase</keyword>
<keyword evidence="1 4" id="KW-0328">Glycosyltransferase</keyword>
<keyword evidence="4" id="KW-0961">Cell wall biogenesis/degradation</keyword>
<evidence type="ECO:0000256" key="3">
    <source>
        <dbReference type="ARBA" id="ARBA00024356"/>
    </source>
</evidence>
<evidence type="ECO:0000313" key="6">
    <source>
        <dbReference type="Proteomes" id="UP000272464"/>
    </source>
</evidence>
<evidence type="ECO:0000256" key="1">
    <source>
        <dbReference type="ARBA" id="ARBA00022676"/>
    </source>
</evidence>
<sequence length="393" mass="44806">MIHPKYKEVLAKQEQLITRKNELNEDFYNGVYDRYKYPVITRHHVPVHWRFDLNAETNPHFMERLGINATLNPGAIYFEGKYYLVVRTEGLDRKSIFALAVSDNGIDNFRFIDTPLTWEDIDAAETNMYDMRLVLHEDGWIYGIYCSESKDPEASPFDTSSAVAQAGFVRTNDLKTWERLPNIQTKSPQQRNVVLHPELVDGKYAFYTRPQDGFISTGSGGGIAFGLCDDILNPVIDQEDIIDERRYHTVYEVKNGQGPAPIKTDKGWIHIAHGVRNTAAGLRYVLYTFATSLEDPTKIIAKPGGHFIAPYDDERVGDVSNVIFCNGAVVNENNDVFIYYASSDTRIHIATTTIEKLVDYTFNTPEDPYRSLDNALQRKSLIERNEDLLKSSN</sequence>
<evidence type="ECO:0000256" key="2">
    <source>
        <dbReference type="ARBA" id="ARBA00022679"/>
    </source>
</evidence>
<comment type="caution">
    <text evidence="5">The sequence shown here is derived from an EMBL/GenBank/DDBJ whole genome shotgun (WGS) entry which is preliminary data.</text>
</comment>
<dbReference type="OrthoDB" id="9759709at2"/>
<comment type="similarity">
    <text evidence="3 4">Belongs to the glycosyl hydrolase 130 family.</text>
</comment>
<keyword evidence="6" id="KW-1185">Reference proteome</keyword>
<dbReference type="PANTHER" id="PTHR34106">
    <property type="entry name" value="GLYCOSIDASE"/>
    <property type="match status" value="1"/>
</dbReference>
<dbReference type="RefSeq" id="WP_127199941.1">
    <property type="nucleotide sequence ID" value="NZ_RZNX01000006.1"/>
</dbReference>
<dbReference type="EC" id="2.4.1.281" evidence="4"/>
<evidence type="ECO:0000256" key="4">
    <source>
        <dbReference type="HAMAP-Rule" id="MF_00928"/>
    </source>
</evidence>
<dbReference type="InterPro" id="IPR023296">
    <property type="entry name" value="Glyco_hydro_beta-prop_sf"/>
</dbReference>
<dbReference type="InterPro" id="IPR028583">
    <property type="entry name" value="Man_Glc_phosphorylase"/>
</dbReference>
<dbReference type="GO" id="GO:0016758">
    <property type="term" value="F:hexosyltransferase activity"/>
    <property type="evidence" value="ECO:0007669"/>
    <property type="project" value="UniProtKB-UniRule"/>
</dbReference>
<evidence type="ECO:0000313" key="5">
    <source>
        <dbReference type="EMBL" id="RUT29557.1"/>
    </source>
</evidence>
<dbReference type="InterPro" id="IPR007184">
    <property type="entry name" value="Mannoside_phosphorylase"/>
</dbReference>
<dbReference type="GO" id="GO:0016798">
    <property type="term" value="F:hydrolase activity, acting on glycosyl bonds"/>
    <property type="evidence" value="ECO:0007669"/>
    <property type="project" value="UniProtKB-KW"/>
</dbReference>
<dbReference type="PANTHER" id="PTHR34106:SF1">
    <property type="entry name" value="1,4-BETA-MANNOSYL-N-ACETYLGLUCOSAMINE PHOSPHORYLASE"/>
    <property type="match status" value="1"/>
</dbReference>
<comment type="function">
    <text evidence="4">Converts 4-O-beta-D-mannopyranosyl-D-glucopyranose (Man-Glc) to mannose 1-phosphate (Man1P) and glucose.</text>
</comment>
<keyword evidence="5" id="KW-0378">Hydrolase</keyword>
<dbReference type="SUPFAM" id="SSF75005">
    <property type="entry name" value="Arabinanase/levansucrase/invertase"/>
    <property type="match status" value="1"/>
</dbReference>
<accession>A0A3S1B6B3</accession>
<name>A0A3S1B6B3_9BACL</name>
<dbReference type="Pfam" id="PF04041">
    <property type="entry name" value="Glyco_hydro_130"/>
    <property type="match status" value="1"/>
</dbReference>
<dbReference type="PIRSF" id="PIRSF016202">
    <property type="entry name" value="PH1107"/>
    <property type="match status" value="1"/>
</dbReference>
<keyword evidence="5" id="KW-0326">Glycosidase</keyword>
<gene>
    <name evidence="5" type="ORF">EJP77_14360</name>
</gene>
<proteinExistence type="inferred from homology"/>
<dbReference type="EMBL" id="RZNX01000006">
    <property type="protein sequence ID" value="RUT29557.1"/>
    <property type="molecule type" value="Genomic_DNA"/>
</dbReference>
<comment type="catalytic activity">
    <reaction evidence="4">
        <text>beta-D-mannosyl-(1-&gt;4)-D-glucose + phosphate = alpha-D-mannose 1-phosphate + D-glucose</text>
        <dbReference type="Rhea" id="RHEA:32531"/>
        <dbReference type="ChEBI" id="CHEBI:4167"/>
        <dbReference type="ChEBI" id="CHEBI:43474"/>
        <dbReference type="ChEBI" id="CHEBI:58409"/>
        <dbReference type="ChEBI" id="CHEBI:64351"/>
        <dbReference type="EC" id="2.4.1.281"/>
    </reaction>
</comment>